<evidence type="ECO:0000256" key="9">
    <source>
        <dbReference type="ARBA" id="ARBA00074452"/>
    </source>
</evidence>
<dbReference type="SFLD" id="SFLDG01061">
    <property type="entry name" value="methylthiotransferase"/>
    <property type="match status" value="1"/>
</dbReference>
<dbReference type="InterPro" id="IPR013848">
    <property type="entry name" value="Methylthiotransferase_N"/>
</dbReference>
<feature type="domain" description="TRAM" evidence="10">
    <location>
        <begin position="511"/>
        <end position="587"/>
    </location>
</feature>
<dbReference type="NCBIfam" id="TIGR00089">
    <property type="entry name" value="MiaB/RimO family radical SAM methylthiotransferase"/>
    <property type="match status" value="1"/>
</dbReference>
<dbReference type="GO" id="GO:0046872">
    <property type="term" value="F:metal ion binding"/>
    <property type="evidence" value="ECO:0007669"/>
    <property type="project" value="UniProtKB-KW"/>
</dbReference>
<organism evidence="13 14">
    <name type="scientific">Tetranychus urticae</name>
    <name type="common">Two-spotted spider mite</name>
    <dbReference type="NCBI Taxonomy" id="32264"/>
    <lineage>
        <taxon>Eukaryota</taxon>
        <taxon>Metazoa</taxon>
        <taxon>Ecdysozoa</taxon>
        <taxon>Arthropoda</taxon>
        <taxon>Chelicerata</taxon>
        <taxon>Arachnida</taxon>
        <taxon>Acari</taxon>
        <taxon>Acariformes</taxon>
        <taxon>Trombidiformes</taxon>
        <taxon>Prostigmata</taxon>
        <taxon>Eleutherengona</taxon>
        <taxon>Raphignathae</taxon>
        <taxon>Tetranychoidea</taxon>
        <taxon>Tetranychidae</taxon>
        <taxon>Tetranychus</taxon>
    </lineage>
</organism>
<dbReference type="PANTHER" id="PTHR43020:SF2">
    <property type="entry name" value="MITOCHONDRIAL TRNA METHYLTHIOTRANSFERASE CDK5RAP1"/>
    <property type="match status" value="1"/>
</dbReference>
<dbReference type="GO" id="GO:0005739">
    <property type="term" value="C:mitochondrion"/>
    <property type="evidence" value="ECO:0007669"/>
    <property type="project" value="TreeGrafter"/>
</dbReference>
<dbReference type="InterPro" id="IPR005839">
    <property type="entry name" value="Methylthiotransferase"/>
</dbReference>
<reference evidence="14" key="1">
    <citation type="submission" date="2011-08" db="EMBL/GenBank/DDBJ databases">
        <authorList>
            <person name="Rombauts S."/>
        </authorList>
    </citation>
    <scope>NUCLEOTIDE SEQUENCE</scope>
    <source>
        <strain evidence="14">London</strain>
    </source>
</reference>
<gene>
    <name evidence="13" type="primary">107370004</name>
</gene>
<keyword evidence="14" id="KW-1185">Reference proteome</keyword>
<comment type="similarity">
    <text evidence="2">Belongs to the methylthiotransferase family. MiaB subfamily.</text>
</comment>
<dbReference type="Pfam" id="PF04055">
    <property type="entry name" value="Radical_SAM"/>
    <property type="match status" value="1"/>
</dbReference>
<dbReference type="FunFam" id="3.80.30.20:FF:000003">
    <property type="entry name" value="CDK5 regulatory subunit-associated protein 1"/>
    <property type="match status" value="1"/>
</dbReference>
<evidence type="ECO:0000256" key="3">
    <source>
        <dbReference type="ARBA" id="ARBA00022485"/>
    </source>
</evidence>
<reference evidence="13" key="2">
    <citation type="submission" date="2015-06" db="UniProtKB">
        <authorList>
            <consortium name="EnsemblMetazoa"/>
        </authorList>
    </citation>
    <scope>IDENTIFICATION</scope>
</reference>
<dbReference type="KEGG" id="tut:107370004"/>
<dbReference type="InterPro" id="IPR006463">
    <property type="entry name" value="MiaB_methiolase"/>
</dbReference>
<dbReference type="SFLD" id="SFLDF00273">
    <property type="entry name" value="(dimethylallyl)adenosine_tRNA"/>
    <property type="match status" value="1"/>
</dbReference>
<keyword evidence="5" id="KW-0479">Metal-binding</keyword>
<name>T1L3M9_TETUR</name>
<protein>
    <recommendedName>
        <fullName evidence="9">CDK5RAP1-like protein</fullName>
    </recommendedName>
</protein>
<proteinExistence type="inferred from homology"/>
<dbReference type="NCBIfam" id="TIGR01574">
    <property type="entry name" value="miaB-methiolase"/>
    <property type="match status" value="1"/>
</dbReference>
<dbReference type="Gene3D" id="3.80.30.20">
    <property type="entry name" value="tm_1862 like domain"/>
    <property type="match status" value="1"/>
</dbReference>
<dbReference type="PANTHER" id="PTHR43020">
    <property type="entry name" value="CDK5 REGULATORY SUBUNIT-ASSOCIATED PROTEIN 1"/>
    <property type="match status" value="1"/>
</dbReference>
<dbReference type="CDD" id="cd01335">
    <property type="entry name" value="Radical_SAM"/>
    <property type="match status" value="1"/>
</dbReference>
<dbReference type="InterPro" id="IPR002792">
    <property type="entry name" value="TRAM_dom"/>
</dbReference>
<dbReference type="SFLD" id="SFLDF00413">
    <property type="entry name" value="CDK5RAP1"/>
    <property type="match status" value="1"/>
</dbReference>
<dbReference type="InterPro" id="IPR038135">
    <property type="entry name" value="Methylthiotransferase_N_sf"/>
</dbReference>
<dbReference type="GO" id="GO:0080090">
    <property type="term" value="P:regulation of primary metabolic process"/>
    <property type="evidence" value="ECO:0007669"/>
    <property type="project" value="UniProtKB-ARBA"/>
</dbReference>
<dbReference type="PROSITE" id="PS51449">
    <property type="entry name" value="MTTASE_N"/>
    <property type="match status" value="1"/>
</dbReference>
<dbReference type="SMART" id="SM00729">
    <property type="entry name" value="Elp3"/>
    <property type="match status" value="1"/>
</dbReference>
<dbReference type="PROSITE" id="PS51918">
    <property type="entry name" value="RADICAL_SAM"/>
    <property type="match status" value="1"/>
</dbReference>
<evidence type="ECO:0000259" key="11">
    <source>
        <dbReference type="PROSITE" id="PS51449"/>
    </source>
</evidence>
<dbReference type="AlphaFoldDB" id="T1L3M9"/>
<keyword evidence="3" id="KW-0004">4Fe-4S</keyword>
<dbReference type="OMA" id="CEHFHIP"/>
<evidence type="ECO:0000256" key="8">
    <source>
        <dbReference type="ARBA" id="ARBA00053923"/>
    </source>
</evidence>
<comment type="cofactor">
    <cofactor evidence="1">
        <name>[4Fe-4S] cluster</name>
        <dbReference type="ChEBI" id="CHEBI:49883"/>
    </cofactor>
</comment>
<dbReference type="Proteomes" id="UP000015104">
    <property type="component" value="Unassembled WGS sequence"/>
</dbReference>
<dbReference type="HOGENOM" id="CLU_018697_2_1_1"/>
<keyword evidence="7" id="KW-0411">Iron-sulfur</keyword>
<sequence length="597" mass="67956">MTLTFAYRHFYNHGRSCLRRFTTSNIPSVTSADSTELNGVQKLARFKEKVKAGPDFDKFLYNHELLRQINLDPDEPYVAKRSESVPYLDDEYLDGGGKKVHIETYGCQMNVNDTQVACKILSQHNYQIVDSIDNADIVFLMTCAIREGAERKIWSRLNEFRKLKSPFRLKQIGVIGCMAERLKTKLIEKNSCVDIVAGPDNYRDLPKLLAINNITQKNAVNVILSFDETYGDVMPVVMVGENKKVQINNWQQFRHGESKQAFVSIMRGCNNMCSYCIVPFTRGKERSRPIESILEEIRLLSKAGVKEVTLLGQNVNSYRDKSQGESLDNTYEIAPGFKTIYKSPQGGLTFDILLDKVAAIDPEMRIRFTSPHPKDFPENVLNVIQKHHNICKSIHLPAQSGDNLILEKMRRGYTKEAYLALVSKIKNLIPGVSLTSDFICGFCGETEEAHLETLDLIKKVEYQFIYVFAYSMREKTHAHHRFQDNVPYKVKTDRVSEINETFRKISLNMNKSKIGTQQLVLVEGNSSKSLDDLVGRTDSNIRSIFKHREIPVGSVSDVAKRKPVPGDYVCVEVVDGNNLSLFVKPLYITKLTDYCTK</sequence>
<dbReference type="PROSITE" id="PS50926">
    <property type="entry name" value="TRAM"/>
    <property type="match status" value="1"/>
</dbReference>
<evidence type="ECO:0000259" key="10">
    <source>
        <dbReference type="PROSITE" id="PS50926"/>
    </source>
</evidence>
<keyword evidence="4" id="KW-0949">S-adenosyl-L-methionine</keyword>
<dbReference type="GO" id="GO:0060255">
    <property type="term" value="P:regulation of macromolecule metabolic process"/>
    <property type="evidence" value="ECO:0007669"/>
    <property type="project" value="UniProtKB-ARBA"/>
</dbReference>
<dbReference type="GO" id="GO:0035597">
    <property type="term" value="F:tRNA-2-methylthio-N(6)-dimethylallyladenosine(37) synthase activity"/>
    <property type="evidence" value="ECO:0007669"/>
    <property type="project" value="TreeGrafter"/>
</dbReference>
<dbReference type="InterPro" id="IPR006638">
    <property type="entry name" value="Elp3/MiaA/NifB-like_rSAM"/>
</dbReference>
<evidence type="ECO:0000256" key="6">
    <source>
        <dbReference type="ARBA" id="ARBA00023004"/>
    </source>
</evidence>
<dbReference type="SFLD" id="SFLDS00029">
    <property type="entry name" value="Radical_SAM"/>
    <property type="match status" value="1"/>
</dbReference>
<dbReference type="SUPFAM" id="SSF102114">
    <property type="entry name" value="Radical SAM enzymes"/>
    <property type="match status" value="1"/>
</dbReference>
<dbReference type="InterPro" id="IPR007197">
    <property type="entry name" value="rSAM"/>
</dbReference>
<evidence type="ECO:0000256" key="1">
    <source>
        <dbReference type="ARBA" id="ARBA00001966"/>
    </source>
</evidence>
<dbReference type="eggNOG" id="KOG2492">
    <property type="taxonomic scope" value="Eukaryota"/>
</dbReference>
<dbReference type="PROSITE" id="PS01278">
    <property type="entry name" value="MTTASE_RADICAL"/>
    <property type="match status" value="1"/>
</dbReference>
<evidence type="ECO:0000256" key="2">
    <source>
        <dbReference type="ARBA" id="ARBA00009815"/>
    </source>
</evidence>
<dbReference type="InterPro" id="IPR020612">
    <property type="entry name" value="Methylthiotransferase_CS"/>
</dbReference>
<dbReference type="SFLD" id="SFLDG01082">
    <property type="entry name" value="B12-binding_domain_containing"/>
    <property type="match status" value="1"/>
</dbReference>
<evidence type="ECO:0000256" key="7">
    <source>
        <dbReference type="ARBA" id="ARBA00023014"/>
    </source>
</evidence>
<dbReference type="FunFam" id="3.40.50.12160:FF:000003">
    <property type="entry name" value="CDK5 regulatory subunit-associated protein 1"/>
    <property type="match status" value="1"/>
</dbReference>
<keyword evidence="6" id="KW-0408">Iron</keyword>
<evidence type="ECO:0000259" key="12">
    <source>
        <dbReference type="PROSITE" id="PS51918"/>
    </source>
</evidence>
<dbReference type="Pfam" id="PF00919">
    <property type="entry name" value="UPF0004"/>
    <property type="match status" value="1"/>
</dbReference>
<dbReference type="EMBL" id="CAEY01001040">
    <property type="status" value="NOT_ANNOTATED_CDS"/>
    <property type="molecule type" value="Genomic_DNA"/>
</dbReference>
<dbReference type="InterPro" id="IPR058240">
    <property type="entry name" value="rSAM_sf"/>
</dbReference>
<dbReference type="Gene3D" id="3.40.50.12160">
    <property type="entry name" value="Methylthiotransferase, N-terminal domain"/>
    <property type="match status" value="1"/>
</dbReference>
<feature type="domain" description="Radical SAM core" evidence="12">
    <location>
        <begin position="255"/>
        <end position="508"/>
    </location>
</feature>
<dbReference type="OrthoDB" id="190098at2759"/>
<dbReference type="GO" id="GO:0005829">
    <property type="term" value="C:cytosol"/>
    <property type="evidence" value="ECO:0007669"/>
    <property type="project" value="TreeGrafter"/>
</dbReference>
<feature type="domain" description="MTTase N-terminal" evidence="11">
    <location>
        <begin position="98"/>
        <end position="214"/>
    </location>
</feature>
<dbReference type="InterPro" id="IPR023404">
    <property type="entry name" value="rSAM_horseshoe"/>
</dbReference>
<dbReference type="STRING" id="32264.T1L3M9"/>
<dbReference type="GO" id="GO:0051539">
    <property type="term" value="F:4 iron, 4 sulfur cluster binding"/>
    <property type="evidence" value="ECO:0007669"/>
    <property type="project" value="UniProtKB-KW"/>
</dbReference>
<evidence type="ECO:0000313" key="14">
    <source>
        <dbReference type="Proteomes" id="UP000015104"/>
    </source>
</evidence>
<accession>T1L3M9</accession>
<evidence type="ECO:0000313" key="13">
    <source>
        <dbReference type="EnsemblMetazoa" id="tetur36g00450.1"/>
    </source>
</evidence>
<comment type="function">
    <text evidence="8">Potential regulator of CDK5 activity.</text>
</comment>
<evidence type="ECO:0000256" key="5">
    <source>
        <dbReference type="ARBA" id="ARBA00022723"/>
    </source>
</evidence>
<evidence type="ECO:0000256" key="4">
    <source>
        <dbReference type="ARBA" id="ARBA00022691"/>
    </source>
</evidence>
<dbReference type="EnsemblMetazoa" id="tetur36g00450.1">
    <property type="protein sequence ID" value="tetur36g00450.1"/>
    <property type="gene ID" value="tetur36g00450"/>
</dbReference>